<dbReference type="InterPro" id="IPR007053">
    <property type="entry name" value="LRAT_dom"/>
</dbReference>
<sequence>MPSPPLPPPSSAAPPPFAFLRPDMPEQEVALRCRLATIDPPFKIISTTSLGQHYALFMKRRIRGGYNLFLKSAESREGFPSPVTQPLQIGGPFVREEAEEVARALETRLSRKPLFSLSHQPAKISIPLSRQLVTLYTVPEAVHETSPDCYLEPGDEVYTECRLAGLTFFHSGIYAGDGLVYHFMNEADASFTSMLRSFAPIKGRIVLEPWIDYVRALYEPPDGSWPTVYRVSYAMRVRSGRAIVEWAEIIRNSKAFTHYDIRKRNCQHFSSLCSTGASFSYDMTNGVKSLGCLLLKPGSTIMGGGRISPRRSLSDFQTTEPEYTSMAPTFPTMEDHKPVKATYPYDGTFENFDGKVLKGDCLLPEPLFYLLIGLLIIAVVVIIVLAVLLYRSKRQYKKVGTNEENDEAI</sequence>
<dbReference type="Pfam" id="PF04970">
    <property type="entry name" value="LRAT"/>
    <property type="match status" value="1"/>
</dbReference>
<dbReference type="PROSITE" id="PS51934">
    <property type="entry name" value="LRAT"/>
    <property type="match status" value="1"/>
</dbReference>
<accession>A0A2A6CWN9</accession>
<dbReference type="EnsemblMetazoa" id="PPA07856.1">
    <property type="protein sequence ID" value="PPA07856.1"/>
    <property type="gene ID" value="WBGene00097410"/>
</dbReference>
<accession>A0A8R1U7K6</accession>
<proteinExistence type="predicted"/>
<reference evidence="2" key="1">
    <citation type="journal article" date="2008" name="Nat. Genet.">
        <title>The Pristionchus pacificus genome provides a unique perspective on nematode lifestyle and parasitism.</title>
        <authorList>
            <person name="Dieterich C."/>
            <person name="Clifton S.W."/>
            <person name="Schuster L.N."/>
            <person name="Chinwalla A."/>
            <person name="Delehaunty K."/>
            <person name="Dinkelacker I."/>
            <person name="Fulton L."/>
            <person name="Fulton R."/>
            <person name="Godfrey J."/>
            <person name="Minx P."/>
            <person name="Mitreva M."/>
            <person name="Roeseler W."/>
            <person name="Tian H."/>
            <person name="Witte H."/>
            <person name="Yang S.P."/>
            <person name="Wilson R.K."/>
            <person name="Sommer R.J."/>
        </authorList>
    </citation>
    <scope>NUCLEOTIDE SEQUENCE [LARGE SCALE GENOMIC DNA]</scope>
    <source>
        <strain evidence="2">PS312</strain>
    </source>
</reference>
<evidence type="ECO:0000313" key="1">
    <source>
        <dbReference type="EnsemblMetazoa" id="PPA07856.1"/>
    </source>
</evidence>
<dbReference type="PANTHER" id="PTHR36948:SF1">
    <property type="entry name" value="EGG-LAYING DEFECTIVE PROTEIN 26"/>
    <property type="match status" value="1"/>
</dbReference>
<protein>
    <submittedName>
        <fullName evidence="1">Egl-26</fullName>
    </submittedName>
</protein>
<dbReference type="GO" id="GO:0000902">
    <property type="term" value="P:cell morphogenesis"/>
    <property type="evidence" value="ECO:0000318"/>
    <property type="project" value="GO_Central"/>
</dbReference>
<reference evidence="1" key="2">
    <citation type="submission" date="2022-06" db="UniProtKB">
        <authorList>
            <consortium name="EnsemblMetazoa"/>
        </authorList>
    </citation>
    <scope>IDENTIFICATION</scope>
    <source>
        <strain evidence="1">PS312</strain>
    </source>
</reference>
<keyword evidence="2" id="KW-1185">Reference proteome</keyword>
<dbReference type="AlphaFoldDB" id="A0A2A6CWN9"/>
<name>A0A2A6CWN9_PRIPA</name>
<gene>
    <name evidence="1" type="primary">WBGene00097410</name>
</gene>
<dbReference type="InterPro" id="IPR053372">
    <property type="entry name" value="Vulval_toroid_morpho-assoc"/>
</dbReference>
<dbReference type="OrthoDB" id="5776706at2759"/>
<dbReference type="Gene3D" id="3.90.1720.10">
    <property type="entry name" value="endopeptidase domain like (from Nostoc punctiforme)"/>
    <property type="match status" value="1"/>
</dbReference>
<dbReference type="PANTHER" id="PTHR36948">
    <property type="entry name" value="PROTEIN CBG04856"/>
    <property type="match status" value="1"/>
</dbReference>
<dbReference type="Proteomes" id="UP000005239">
    <property type="component" value="Unassembled WGS sequence"/>
</dbReference>
<evidence type="ECO:0000313" key="2">
    <source>
        <dbReference type="Proteomes" id="UP000005239"/>
    </source>
</evidence>
<organism evidence="1 2">
    <name type="scientific">Pristionchus pacificus</name>
    <name type="common">Parasitic nematode worm</name>
    <dbReference type="NCBI Taxonomy" id="54126"/>
    <lineage>
        <taxon>Eukaryota</taxon>
        <taxon>Metazoa</taxon>
        <taxon>Ecdysozoa</taxon>
        <taxon>Nematoda</taxon>
        <taxon>Chromadorea</taxon>
        <taxon>Rhabditida</taxon>
        <taxon>Rhabditina</taxon>
        <taxon>Diplogasteromorpha</taxon>
        <taxon>Diplogasteroidea</taxon>
        <taxon>Neodiplogasteridae</taxon>
        <taxon>Pristionchus</taxon>
    </lineage>
</organism>